<evidence type="ECO:0000313" key="3">
    <source>
        <dbReference type="Proteomes" id="UP001190700"/>
    </source>
</evidence>
<feature type="domain" description="DUF1995" evidence="1">
    <location>
        <begin position="82"/>
        <end position="302"/>
    </location>
</feature>
<dbReference type="PANTHER" id="PTHR34051:SF2">
    <property type="entry name" value="PROTEIN LPA3"/>
    <property type="match status" value="1"/>
</dbReference>
<evidence type="ECO:0000313" key="2">
    <source>
        <dbReference type="EMBL" id="KAK3281297.1"/>
    </source>
</evidence>
<sequence>MSTIQKLAPLNVFAGVRTSRSRHSCPAYAAYSKPVAPKRVHSAALIPQRKQAHRLRAGAVRTSCDAEAVSADKAPGRETYRPESFDVLVDDAVKSIQTGLADGCRRMEVEYPLSSDTSGYKDASDSFIDANIALAISAAKRLSEGTDLKVCVLVPDGPELVRASERFEPALELAGDSVTLGCMAGKKKGAFGGFFGGAVGSGELVEDYNDNDIFIAVNASTVELPTVRKYTEEVVKDKTMILWCLELDTLRADLGLFGFPGKEIQFEFLSQFKSMFYIRQRAYSKSVEVAPFLVNYNGALFR</sequence>
<organism evidence="2 3">
    <name type="scientific">Cymbomonas tetramitiformis</name>
    <dbReference type="NCBI Taxonomy" id="36881"/>
    <lineage>
        <taxon>Eukaryota</taxon>
        <taxon>Viridiplantae</taxon>
        <taxon>Chlorophyta</taxon>
        <taxon>Pyramimonadophyceae</taxon>
        <taxon>Pyramimonadales</taxon>
        <taxon>Pyramimonadaceae</taxon>
        <taxon>Cymbomonas</taxon>
    </lineage>
</organism>
<dbReference type="AlphaFoldDB" id="A0AAE0LDP7"/>
<proteinExistence type="predicted"/>
<gene>
    <name evidence="2" type="ORF">CYMTET_10908</name>
</gene>
<dbReference type="InterPro" id="IPR044687">
    <property type="entry name" value="LPA3"/>
</dbReference>
<dbReference type="PANTHER" id="PTHR34051">
    <property type="entry name" value="PROTEIN LOW PSII ACCUMULATION 3, CHLOROPLASTIC"/>
    <property type="match status" value="1"/>
</dbReference>
<protein>
    <recommendedName>
        <fullName evidence="1">DUF1995 domain-containing protein</fullName>
    </recommendedName>
</protein>
<comment type="caution">
    <text evidence="2">The sequence shown here is derived from an EMBL/GenBank/DDBJ whole genome shotgun (WGS) entry which is preliminary data.</text>
</comment>
<keyword evidence="3" id="KW-1185">Reference proteome</keyword>
<accession>A0AAE0LDP7</accession>
<dbReference type="Proteomes" id="UP001190700">
    <property type="component" value="Unassembled WGS sequence"/>
</dbReference>
<dbReference type="InterPro" id="IPR018962">
    <property type="entry name" value="DUF1995"/>
</dbReference>
<dbReference type="EMBL" id="LGRX02003899">
    <property type="protein sequence ID" value="KAK3281297.1"/>
    <property type="molecule type" value="Genomic_DNA"/>
</dbReference>
<dbReference type="Pfam" id="PF09353">
    <property type="entry name" value="DUF1995"/>
    <property type="match status" value="1"/>
</dbReference>
<reference evidence="2 3" key="1">
    <citation type="journal article" date="2015" name="Genome Biol. Evol.">
        <title>Comparative Genomics of a Bacterivorous Green Alga Reveals Evolutionary Causalities and Consequences of Phago-Mixotrophic Mode of Nutrition.</title>
        <authorList>
            <person name="Burns J.A."/>
            <person name="Paasch A."/>
            <person name="Narechania A."/>
            <person name="Kim E."/>
        </authorList>
    </citation>
    <scope>NUCLEOTIDE SEQUENCE [LARGE SCALE GENOMIC DNA]</scope>
    <source>
        <strain evidence="2 3">PLY_AMNH</strain>
    </source>
</reference>
<name>A0AAE0LDP7_9CHLO</name>
<evidence type="ECO:0000259" key="1">
    <source>
        <dbReference type="Pfam" id="PF09353"/>
    </source>
</evidence>